<dbReference type="Pfam" id="PF25268">
    <property type="entry name" value="DUF7866"/>
    <property type="match status" value="1"/>
</dbReference>
<feature type="signal peptide" evidence="1">
    <location>
        <begin position="1"/>
        <end position="26"/>
    </location>
</feature>
<evidence type="ECO:0000259" key="2">
    <source>
        <dbReference type="Pfam" id="PF25268"/>
    </source>
</evidence>
<feature type="domain" description="DUF7866" evidence="2">
    <location>
        <begin position="73"/>
        <end position="123"/>
    </location>
</feature>
<keyword evidence="1" id="KW-0732">Signal</keyword>
<dbReference type="PANTHER" id="PTHR33786">
    <property type="entry name" value="UBIQUITIN CARBOXYL-TERMINAL HYDROLASE"/>
    <property type="match status" value="1"/>
</dbReference>
<organism evidence="3 4">
    <name type="scientific">Ficus carica</name>
    <name type="common">Common fig</name>
    <dbReference type="NCBI Taxonomy" id="3494"/>
    <lineage>
        <taxon>Eukaryota</taxon>
        <taxon>Viridiplantae</taxon>
        <taxon>Streptophyta</taxon>
        <taxon>Embryophyta</taxon>
        <taxon>Tracheophyta</taxon>
        <taxon>Spermatophyta</taxon>
        <taxon>Magnoliopsida</taxon>
        <taxon>eudicotyledons</taxon>
        <taxon>Gunneridae</taxon>
        <taxon>Pentapetalae</taxon>
        <taxon>rosids</taxon>
        <taxon>fabids</taxon>
        <taxon>Rosales</taxon>
        <taxon>Moraceae</taxon>
        <taxon>Ficeae</taxon>
        <taxon>Ficus</taxon>
    </lineage>
</organism>
<proteinExistence type="predicted"/>
<name>A0AA88CZC8_FICCA</name>
<dbReference type="Proteomes" id="UP001187192">
    <property type="component" value="Unassembled WGS sequence"/>
</dbReference>
<dbReference type="PANTHER" id="PTHR33786:SF5">
    <property type="entry name" value="EXPRESSED PROTEIN"/>
    <property type="match status" value="1"/>
</dbReference>
<dbReference type="InterPro" id="IPR057188">
    <property type="entry name" value="DUF7866"/>
</dbReference>
<accession>A0AA88CZC8</accession>
<evidence type="ECO:0000313" key="3">
    <source>
        <dbReference type="EMBL" id="GMN40688.1"/>
    </source>
</evidence>
<feature type="chain" id="PRO_5041735982" description="DUF7866 domain-containing protein" evidence="1">
    <location>
        <begin position="27"/>
        <end position="126"/>
    </location>
</feature>
<keyword evidence="4" id="KW-1185">Reference proteome</keyword>
<evidence type="ECO:0000256" key="1">
    <source>
        <dbReference type="SAM" id="SignalP"/>
    </source>
</evidence>
<evidence type="ECO:0000313" key="4">
    <source>
        <dbReference type="Proteomes" id="UP001187192"/>
    </source>
</evidence>
<reference evidence="3" key="1">
    <citation type="submission" date="2023-07" db="EMBL/GenBank/DDBJ databases">
        <title>draft genome sequence of fig (Ficus carica).</title>
        <authorList>
            <person name="Takahashi T."/>
            <person name="Nishimura K."/>
        </authorList>
    </citation>
    <scope>NUCLEOTIDE SEQUENCE</scope>
</reference>
<gene>
    <name evidence="3" type="ORF">TIFTF001_009917</name>
</gene>
<dbReference type="AlphaFoldDB" id="A0AA88CZC8"/>
<protein>
    <recommendedName>
        <fullName evidence="2">DUF7866 domain-containing protein</fullName>
    </recommendedName>
</protein>
<dbReference type="EMBL" id="BTGU01000011">
    <property type="protein sequence ID" value="GMN40688.1"/>
    <property type="molecule type" value="Genomic_DNA"/>
</dbReference>
<sequence length="126" mass="13362">MNDFTKSVLLVLLFISQLTMFVGSHAAHNDEYTPTGGGEFLPVGQTEYRSMEEAATSAIAGSYNNNGGRRKLGPFQLCLLCKCCAGPTCASMPCCFGIDCQLPNKPFGVCAFVPKTCNCTSCASSP</sequence>
<comment type="caution">
    <text evidence="3">The sequence shown here is derived from an EMBL/GenBank/DDBJ whole genome shotgun (WGS) entry which is preliminary data.</text>
</comment>